<gene>
    <name evidence="2" type="ORF">TVAG_543970</name>
</gene>
<dbReference type="SUPFAM" id="SSF48403">
    <property type="entry name" value="Ankyrin repeat"/>
    <property type="match status" value="1"/>
</dbReference>
<dbReference type="AlphaFoldDB" id="A2H9G1"/>
<evidence type="ECO:0000313" key="3">
    <source>
        <dbReference type="Proteomes" id="UP000001542"/>
    </source>
</evidence>
<keyword evidence="3" id="KW-1185">Reference proteome</keyword>
<accession>A2H9G1</accession>
<dbReference type="PANTHER" id="PTHR22677">
    <property type="entry name" value="ANKYRIN REPEAT DOMAIN-CONTAINING PROTEIN 60"/>
    <property type="match status" value="1"/>
</dbReference>
<dbReference type="SMART" id="SM00248">
    <property type="entry name" value="ANK"/>
    <property type="match status" value="1"/>
</dbReference>
<dbReference type="Pfam" id="PF12796">
    <property type="entry name" value="Ank_2"/>
    <property type="match status" value="1"/>
</dbReference>
<dbReference type="OrthoDB" id="194358at2759"/>
<dbReference type="InterPro" id="IPR039323">
    <property type="entry name" value="ANKRD_45/46/60"/>
</dbReference>
<evidence type="ECO:0000313" key="2">
    <source>
        <dbReference type="EMBL" id="EAX73956.1"/>
    </source>
</evidence>
<dbReference type="Gene3D" id="1.25.40.20">
    <property type="entry name" value="Ankyrin repeat-containing domain"/>
    <property type="match status" value="1"/>
</dbReference>
<dbReference type="InParanoid" id="A2H9G1"/>
<dbReference type="PROSITE" id="PS50297">
    <property type="entry name" value="ANK_REP_REGION"/>
    <property type="match status" value="1"/>
</dbReference>
<dbReference type="SMR" id="A2H9G1"/>
<dbReference type="PROSITE" id="PS50088">
    <property type="entry name" value="ANK_REPEAT"/>
    <property type="match status" value="1"/>
</dbReference>
<dbReference type="STRING" id="5722.A2H9G1"/>
<name>A2H9G1_TRIV3</name>
<feature type="repeat" description="ANK" evidence="1">
    <location>
        <begin position="4"/>
        <end position="36"/>
    </location>
</feature>
<dbReference type="VEuPathDB" id="TrichDB:TVAG_543970"/>
<protein>
    <submittedName>
        <fullName evidence="2">Ankyrin repeat protein, putative</fullName>
    </submittedName>
</protein>
<dbReference type="InterPro" id="IPR036770">
    <property type="entry name" value="Ankyrin_rpt-contain_sf"/>
</dbReference>
<reference evidence="2" key="2">
    <citation type="journal article" date="2007" name="Science">
        <title>Draft genome sequence of the sexually transmitted pathogen Trichomonas vaginalis.</title>
        <authorList>
            <person name="Carlton J.M."/>
            <person name="Hirt R.P."/>
            <person name="Silva J.C."/>
            <person name="Delcher A.L."/>
            <person name="Schatz M."/>
            <person name="Zhao Q."/>
            <person name="Wortman J.R."/>
            <person name="Bidwell S.L."/>
            <person name="Alsmark U.C.M."/>
            <person name="Besteiro S."/>
            <person name="Sicheritz-Ponten T."/>
            <person name="Noel C.J."/>
            <person name="Dacks J.B."/>
            <person name="Foster P.G."/>
            <person name="Simillion C."/>
            <person name="Van de Peer Y."/>
            <person name="Miranda-Saavedra D."/>
            <person name="Barton G.J."/>
            <person name="Westrop G.D."/>
            <person name="Mueller S."/>
            <person name="Dessi D."/>
            <person name="Fiori P.L."/>
            <person name="Ren Q."/>
            <person name="Paulsen I."/>
            <person name="Zhang H."/>
            <person name="Bastida-Corcuera F.D."/>
            <person name="Simoes-Barbosa A."/>
            <person name="Brown M.T."/>
            <person name="Hayes R.D."/>
            <person name="Mukherjee M."/>
            <person name="Okumura C.Y."/>
            <person name="Schneider R."/>
            <person name="Smith A.J."/>
            <person name="Vanacova S."/>
            <person name="Villalvazo M."/>
            <person name="Haas B.J."/>
            <person name="Pertea M."/>
            <person name="Feldblyum T.V."/>
            <person name="Utterback T.R."/>
            <person name="Shu C.L."/>
            <person name="Osoegawa K."/>
            <person name="de Jong P.J."/>
            <person name="Hrdy I."/>
            <person name="Horvathova L."/>
            <person name="Zubacova Z."/>
            <person name="Dolezal P."/>
            <person name="Malik S.B."/>
            <person name="Logsdon J.M. Jr."/>
            <person name="Henze K."/>
            <person name="Gupta A."/>
            <person name="Wang C.C."/>
            <person name="Dunne R.L."/>
            <person name="Upcroft J.A."/>
            <person name="Upcroft P."/>
            <person name="White O."/>
            <person name="Salzberg S.L."/>
            <person name="Tang P."/>
            <person name="Chiu C.-H."/>
            <person name="Lee Y.-S."/>
            <person name="Embley T.M."/>
            <person name="Coombs G.H."/>
            <person name="Mottram J.C."/>
            <person name="Tachezy J."/>
            <person name="Fraser-Liggett C.M."/>
            <person name="Johnson P.J."/>
        </authorList>
    </citation>
    <scope>NUCLEOTIDE SEQUENCE [LARGE SCALE GENOMIC DNA]</scope>
    <source>
        <strain evidence="2">G3</strain>
    </source>
</reference>
<organism evidence="2 3">
    <name type="scientific">Trichomonas vaginalis (strain ATCC PRA-98 / G3)</name>
    <dbReference type="NCBI Taxonomy" id="412133"/>
    <lineage>
        <taxon>Eukaryota</taxon>
        <taxon>Metamonada</taxon>
        <taxon>Parabasalia</taxon>
        <taxon>Trichomonadida</taxon>
        <taxon>Trichomonadidae</taxon>
        <taxon>Trichomonas</taxon>
    </lineage>
</organism>
<evidence type="ECO:0000256" key="1">
    <source>
        <dbReference type="PROSITE-ProRule" id="PRU00023"/>
    </source>
</evidence>
<keyword evidence="1" id="KW-0040">ANK repeat</keyword>
<proteinExistence type="predicted"/>
<dbReference type="EMBL" id="DS129086">
    <property type="protein sequence ID" value="EAX73956.1"/>
    <property type="molecule type" value="Genomic_DNA"/>
</dbReference>
<reference evidence="2" key="1">
    <citation type="submission" date="2006-10" db="EMBL/GenBank/DDBJ databases">
        <authorList>
            <person name="Amadeo P."/>
            <person name="Zhao Q."/>
            <person name="Wortman J."/>
            <person name="Fraser-Liggett C."/>
            <person name="Carlton J."/>
        </authorList>
    </citation>
    <scope>NUCLEOTIDE SEQUENCE</scope>
    <source>
        <strain evidence="2">G3</strain>
    </source>
</reference>
<dbReference type="Proteomes" id="UP000001542">
    <property type="component" value="Unassembled WGS sequence"/>
</dbReference>
<dbReference type="PANTHER" id="PTHR22677:SF4">
    <property type="entry name" value="USHER SYNDROME TYPE-1G PROTEIN-LIKE PROTEIN"/>
    <property type="match status" value="1"/>
</dbReference>
<dbReference type="InterPro" id="IPR002110">
    <property type="entry name" value="Ankyrin_rpt"/>
</dbReference>
<sequence>MNQDGETPLHLAALQDNIEIVELLLSHGADVNEKNSKGETPLHIAALQNIGCPKVRLAQRSI</sequence>